<accession>A0A1I5TQK0</accession>
<reference evidence="10 11" key="1">
    <citation type="submission" date="2016-10" db="EMBL/GenBank/DDBJ databases">
        <authorList>
            <person name="de Groot N.N."/>
        </authorList>
    </citation>
    <scope>NUCLEOTIDE SEQUENCE [LARGE SCALE GENOMIC DNA]</scope>
    <source>
        <strain evidence="10 11">DSM 28286</strain>
    </source>
</reference>
<keyword evidence="6" id="KW-0560">Oxidoreductase</keyword>
<dbReference type="EC" id="1.8.4.12" evidence="3"/>
<evidence type="ECO:0000256" key="8">
    <source>
        <dbReference type="SAM" id="SignalP"/>
    </source>
</evidence>
<evidence type="ECO:0000259" key="9">
    <source>
        <dbReference type="PROSITE" id="PS51790"/>
    </source>
</evidence>
<feature type="chain" id="PRO_5011728197" description="peptide-methionine (R)-S-oxide reductase" evidence="8">
    <location>
        <begin position="22"/>
        <end position="176"/>
    </location>
</feature>
<dbReference type="SUPFAM" id="SSF51316">
    <property type="entry name" value="Mss4-like"/>
    <property type="match status" value="1"/>
</dbReference>
<keyword evidence="11" id="KW-1185">Reference proteome</keyword>
<dbReference type="InterPro" id="IPR011057">
    <property type="entry name" value="Mss4-like_sf"/>
</dbReference>
<dbReference type="NCBIfam" id="TIGR00357">
    <property type="entry name" value="peptide-methionine (R)-S-oxide reductase MsrB"/>
    <property type="match status" value="1"/>
</dbReference>
<keyword evidence="4" id="KW-0479">Metal-binding</keyword>
<comment type="cofactor">
    <cofactor evidence="1">
        <name>Zn(2+)</name>
        <dbReference type="ChEBI" id="CHEBI:29105"/>
    </cofactor>
</comment>
<dbReference type="OrthoDB" id="4174719at2"/>
<evidence type="ECO:0000256" key="7">
    <source>
        <dbReference type="ARBA" id="ARBA00048488"/>
    </source>
</evidence>
<evidence type="ECO:0000256" key="5">
    <source>
        <dbReference type="ARBA" id="ARBA00022833"/>
    </source>
</evidence>
<comment type="catalytic activity">
    <reaction evidence="7">
        <text>L-methionyl-[protein] + [thioredoxin]-disulfide + H2O = L-methionyl-(R)-S-oxide-[protein] + [thioredoxin]-dithiol</text>
        <dbReference type="Rhea" id="RHEA:24164"/>
        <dbReference type="Rhea" id="RHEA-COMP:10698"/>
        <dbReference type="Rhea" id="RHEA-COMP:10700"/>
        <dbReference type="Rhea" id="RHEA-COMP:12313"/>
        <dbReference type="Rhea" id="RHEA-COMP:12314"/>
        <dbReference type="ChEBI" id="CHEBI:15377"/>
        <dbReference type="ChEBI" id="CHEBI:16044"/>
        <dbReference type="ChEBI" id="CHEBI:29950"/>
        <dbReference type="ChEBI" id="CHEBI:45764"/>
        <dbReference type="ChEBI" id="CHEBI:50058"/>
        <dbReference type="EC" id="1.8.4.12"/>
    </reaction>
</comment>
<dbReference type="GO" id="GO:0033743">
    <property type="term" value="F:peptide-methionine (R)-S-oxide reductase activity"/>
    <property type="evidence" value="ECO:0007669"/>
    <property type="project" value="UniProtKB-EC"/>
</dbReference>
<dbReference type="FunFam" id="2.170.150.20:FF:000001">
    <property type="entry name" value="Peptide methionine sulfoxide reductase MsrB"/>
    <property type="match status" value="1"/>
</dbReference>
<dbReference type="GO" id="GO:0030091">
    <property type="term" value="P:protein repair"/>
    <property type="evidence" value="ECO:0007669"/>
    <property type="project" value="InterPro"/>
</dbReference>
<feature type="signal peptide" evidence="8">
    <location>
        <begin position="1"/>
        <end position="21"/>
    </location>
</feature>
<dbReference type="InterPro" id="IPR002579">
    <property type="entry name" value="Met_Sox_Rdtase_MsrB_dom"/>
</dbReference>
<sequence length="176" mass="20203">MKPVFITCLLFCILASCSSNAQQKNNDMMTKEDHVNNPYYSRTDTMHLNVSDAEWKKILPHDLYAVAREQNTEMAFTGKYWNSDEKGTYYCAVCGNKLFRSTAKFASTCGWPSFFETERKNSVIYKEDNSHGMHRIEVECARCNSHLGHIFDDGPAPTYKRYCMNSVSLDFVPDGM</sequence>
<dbReference type="PROSITE" id="PS51257">
    <property type="entry name" value="PROKAR_LIPOPROTEIN"/>
    <property type="match status" value="1"/>
</dbReference>
<dbReference type="PROSITE" id="PS51790">
    <property type="entry name" value="MSRB"/>
    <property type="match status" value="1"/>
</dbReference>
<dbReference type="GO" id="GO:0005737">
    <property type="term" value="C:cytoplasm"/>
    <property type="evidence" value="ECO:0007669"/>
    <property type="project" value="TreeGrafter"/>
</dbReference>
<evidence type="ECO:0000256" key="3">
    <source>
        <dbReference type="ARBA" id="ARBA00012499"/>
    </source>
</evidence>
<dbReference type="AlphaFoldDB" id="A0A1I5TQK0"/>
<dbReference type="PANTHER" id="PTHR10173">
    <property type="entry name" value="METHIONINE SULFOXIDE REDUCTASE"/>
    <property type="match status" value="1"/>
</dbReference>
<evidence type="ECO:0000313" key="10">
    <source>
        <dbReference type="EMBL" id="SFP85330.1"/>
    </source>
</evidence>
<evidence type="ECO:0000256" key="1">
    <source>
        <dbReference type="ARBA" id="ARBA00001947"/>
    </source>
</evidence>
<evidence type="ECO:0000256" key="2">
    <source>
        <dbReference type="ARBA" id="ARBA00007174"/>
    </source>
</evidence>
<dbReference type="RefSeq" id="WP_090655956.1">
    <property type="nucleotide sequence ID" value="NZ_FOXQ01000002.1"/>
</dbReference>
<proteinExistence type="inferred from homology"/>
<dbReference type="Pfam" id="PF01641">
    <property type="entry name" value="SelR"/>
    <property type="match status" value="1"/>
</dbReference>
<dbReference type="Proteomes" id="UP000199031">
    <property type="component" value="Unassembled WGS sequence"/>
</dbReference>
<keyword evidence="8" id="KW-0732">Signal</keyword>
<evidence type="ECO:0000256" key="4">
    <source>
        <dbReference type="ARBA" id="ARBA00022723"/>
    </source>
</evidence>
<dbReference type="GO" id="GO:0006979">
    <property type="term" value="P:response to oxidative stress"/>
    <property type="evidence" value="ECO:0007669"/>
    <property type="project" value="InterPro"/>
</dbReference>
<organism evidence="10 11">
    <name type="scientific">Parafilimonas terrae</name>
    <dbReference type="NCBI Taxonomy" id="1465490"/>
    <lineage>
        <taxon>Bacteria</taxon>
        <taxon>Pseudomonadati</taxon>
        <taxon>Bacteroidota</taxon>
        <taxon>Chitinophagia</taxon>
        <taxon>Chitinophagales</taxon>
        <taxon>Chitinophagaceae</taxon>
        <taxon>Parafilimonas</taxon>
    </lineage>
</organism>
<protein>
    <recommendedName>
        <fullName evidence="3">peptide-methionine (R)-S-oxide reductase</fullName>
        <ecNumber evidence="3">1.8.4.12</ecNumber>
    </recommendedName>
</protein>
<dbReference type="PANTHER" id="PTHR10173:SF52">
    <property type="entry name" value="METHIONINE-R-SULFOXIDE REDUCTASE B1"/>
    <property type="match status" value="1"/>
</dbReference>
<keyword evidence="5" id="KW-0862">Zinc</keyword>
<dbReference type="STRING" id="1465490.SAMN05444277_102252"/>
<dbReference type="EMBL" id="FOXQ01000002">
    <property type="protein sequence ID" value="SFP85330.1"/>
    <property type="molecule type" value="Genomic_DNA"/>
</dbReference>
<dbReference type="Gene3D" id="2.170.150.20">
    <property type="entry name" value="Peptide methionine sulfoxide reductase"/>
    <property type="match status" value="1"/>
</dbReference>
<dbReference type="GO" id="GO:0046872">
    <property type="term" value="F:metal ion binding"/>
    <property type="evidence" value="ECO:0007669"/>
    <property type="project" value="UniProtKB-KW"/>
</dbReference>
<name>A0A1I5TQK0_9BACT</name>
<dbReference type="InterPro" id="IPR028427">
    <property type="entry name" value="Met_Sox_Rdtase_MsrB"/>
</dbReference>
<comment type="similarity">
    <text evidence="2">Belongs to the MsrB Met sulfoxide reductase family.</text>
</comment>
<feature type="domain" description="MsrB" evidence="9">
    <location>
        <begin position="52"/>
        <end position="174"/>
    </location>
</feature>
<evidence type="ECO:0000313" key="11">
    <source>
        <dbReference type="Proteomes" id="UP000199031"/>
    </source>
</evidence>
<gene>
    <name evidence="10" type="ORF">SAMN05444277_102252</name>
</gene>
<evidence type="ECO:0000256" key="6">
    <source>
        <dbReference type="ARBA" id="ARBA00023002"/>
    </source>
</evidence>